<dbReference type="RefSeq" id="XP_005840732.1">
    <property type="nucleotide sequence ID" value="XM_005840675.1"/>
</dbReference>
<dbReference type="KEGG" id="gtt:GUITHDRAFT_100723"/>
<dbReference type="EnsemblProtists" id="EKX53752">
    <property type="protein sequence ID" value="EKX53752"/>
    <property type="gene ID" value="GUITHDRAFT_100723"/>
</dbReference>
<dbReference type="InterPro" id="IPR036291">
    <property type="entry name" value="NAD(P)-bd_dom_sf"/>
</dbReference>
<organism evidence="3">
    <name type="scientific">Guillardia theta (strain CCMP2712)</name>
    <name type="common">Cryptophyte</name>
    <dbReference type="NCBI Taxonomy" id="905079"/>
    <lineage>
        <taxon>Eukaryota</taxon>
        <taxon>Cryptophyceae</taxon>
        <taxon>Pyrenomonadales</taxon>
        <taxon>Geminigeraceae</taxon>
        <taxon>Guillardia</taxon>
    </lineage>
</organism>
<name>L1JZG9_GUITC</name>
<evidence type="ECO:0000313" key="3">
    <source>
        <dbReference type="EMBL" id="EKX53752.1"/>
    </source>
</evidence>
<reference evidence="3 5" key="1">
    <citation type="journal article" date="2012" name="Nature">
        <title>Algal genomes reveal evolutionary mosaicism and the fate of nucleomorphs.</title>
        <authorList>
            <consortium name="DOE Joint Genome Institute"/>
            <person name="Curtis B.A."/>
            <person name="Tanifuji G."/>
            <person name="Burki F."/>
            <person name="Gruber A."/>
            <person name="Irimia M."/>
            <person name="Maruyama S."/>
            <person name="Arias M.C."/>
            <person name="Ball S.G."/>
            <person name="Gile G.H."/>
            <person name="Hirakawa Y."/>
            <person name="Hopkins J.F."/>
            <person name="Kuo A."/>
            <person name="Rensing S.A."/>
            <person name="Schmutz J."/>
            <person name="Symeonidi A."/>
            <person name="Elias M."/>
            <person name="Eveleigh R.J."/>
            <person name="Herman E.K."/>
            <person name="Klute M.J."/>
            <person name="Nakayama T."/>
            <person name="Obornik M."/>
            <person name="Reyes-Prieto A."/>
            <person name="Armbrust E.V."/>
            <person name="Aves S.J."/>
            <person name="Beiko R.G."/>
            <person name="Coutinho P."/>
            <person name="Dacks J.B."/>
            <person name="Durnford D.G."/>
            <person name="Fast N.M."/>
            <person name="Green B.R."/>
            <person name="Grisdale C.J."/>
            <person name="Hempel F."/>
            <person name="Henrissat B."/>
            <person name="Hoppner M.P."/>
            <person name="Ishida K."/>
            <person name="Kim E."/>
            <person name="Koreny L."/>
            <person name="Kroth P.G."/>
            <person name="Liu Y."/>
            <person name="Malik S.B."/>
            <person name="Maier U.G."/>
            <person name="McRose D."/>
            <person name="Mock T."/>
            <person name="Neilson J.A."/>
            <person name="Onodera N.T."/>
            <person name="Poole A.M."/>
            <person name="Pritham E.J."/>
            <person name="Richards T.A."/>
            <person name="Rocap G."/>
            <person name="Roy S.W."/>
            <person name="Sarai C."/>
            <person name="Schaack S."/>
            <person name="Shirato S."/>
            <person name="Slamovits C.H."/>
            <person name="Spencer D.F."/>
            <person name="Suzuki S."/>
            <person name="Worden A.Z."/>
            <person name="Zauner S."/>
            <person name="Barry K."/>
            <person name="Bell C."/>
            <person name="Bharti A.K."/>
            <person name="Crow J.A."/>
            <person name="Grimwood J."/>
            <person name="Kramer R."/>
            <person name="Lindquist E."/>
            <person name="Lucas S."/>
            <person name="Salamov A."/>
            <person name="McFadden G.I."/>
            <person name="Lane C.E."/>
            <person name="Keeling P.J."/>
            <person name="Gray M.W."/>
            <person name="Grigoriev I.V."/>
            <person name="Archibald J.M."/>
        </authorList>
    </citation>
    <scope>NUCLEOTIDE SEQUENCE</scope>
    <source>
        <strain evidence="3 5">CCMP2712</strain>
    </source>
</reference>
<proteinExistence type="inferred from homology"/>
<dbReference type="EMBL" id="JH992969">
    <property type="protein sequence ID" value="EKX53752.1"/>
    <property type="molecule type" value="Genomic_DNA"/>
</dbReference>
<dbReference type="PANTHER" id="PTHR42760:SF133">
    <property type="entry name" value="3-OXOACYL-[ACYL-CARRIER-PROTEIN] REDUCTASE"/>
    <property type="match status" value="1"/>
</dbReference>
<protein>
    <submittedName>
        <fullName evidence="3 4">Uncharacterized protein</fullName>
    </submittedName>
</protein>
<dbReference type="InterPro" id="IPR020904">
    <property type="entry name" value="Sc_DH/Rdtase_CS"/>
</dbReference>
<dbReference type="Gene3D" id="3.40.50.720">
    <property type="entry name" value="NAD(P)-binding Rossmann-like Domain"/>
    <property type="match status" value="1"/>
</dbReference>
<dbReference type="PANTHER" id="PTHR42760">
    <property type="entry name" value="SHORT-CHAIN DEHYDROGENASES/REDUCTASES FAMILY MEMBER"/>
    <property type="match status" value="1"/>
</dbReference>
<dbReference type="eggNOG" id="KOG1200">
    <property type="taxonomic scope" value="Eukaryota"/>
</dbReference>
<dbReference type="OrthoDB" id="294295at2759"/>
<dbReference type="STRING" id="905079.L1JZG9"/>
<keyword evidence="5" id="KW-1185">Reference proteome</keyword>
<gene>
    <name evidence="3" type="ORF">GUITHDRAFT_100723</name>
</gene>
<dbReference type="GO" id="GO:0016616">
    <property type="term" value="F:oxidoreductase activity, acting on the CH-OH group of donors, NAD or NADP as acceptor"/>
    <property type="evidence" value="ECO:0007669"/>
    <property type="project" value="TreeGrafter"/>
</dbReference>
<dbReference type="OMA" id="YLLCIPE"/>
<dbReference type="PROSITE" id="PS00061">
    <property type="entry name" value="ADH_SHORT"/>
    <property type="match status" value="1"/>
</dbReference>
<evidence type="ECO:0000256" key="2">
    <source>
        <dbReference type="ARBA" id="ARBA00023002"/>
    </source>
</evidence>
<dbReference type="PaxDb" id="55529-EKX53752"/>
<reference evidence="4" key="3">
    <citation type="submission" date="2016-03" db="UniProtKB">
        <authorList>
            <consortium name="EnsemblProtists"/>
        </authorList>
    </citation>
    <scope>IDENTIFICATION</scope>
</reference>
<comment type="similarity">
    <text evidence="1">Belongs to the short-chain dehydrogenases/reductases (SDR) family.</text>
</comment>
<keyword evidence="2" id="KW-0560">Oxidoreductase</keyword>
<dbReference type="InterPro" id="IPR002347">
    <property type="entry name" value="SDR_fam"/>
</dbReference>
<dbReference type="Proteomes" id="UP000011087">
    <property type="component" value="Unassembled WGS sequence"/>
</dbReference>
<evidence type="ECO:0000313" key="4">
    <source>
        <dbReference type="EnsemblProtists" id="EKX53752"/>
    </source>
</evidence>
<dbReference type="SUPFAM" id="SSF51735">
    <property type="entry name" value="NAD(P)-binding Rossmann-fold domains"/>
    <property type="match status" value="1"/>
</dbReference>
<evidence type="ECO:0000256" key="1">
    <source>
        <dbReference type="ARBA" id="ARBA00006484"/>
    </source>
</evidence>
<dbReference type="Pfam" id="PF13561">
    <property type="entry name" value="adh_short_C2"/>
    <property type="match status" value="1"/>
</dbReference>
<dbReference type="AlphaFoldDB" id="L1JZG9"/>
<dbReference type="GeneID" id="17310252"/>
<dbReference type="PRINTS" id="PR00080">
    <property type="entry name" value="SDRFAMILY"/>
</dbReference>
<sequence length="195" mass="20821">MSCIKASLPNSSLKHTFVKCDISSASSREEALSKLGEIDFNPDILVNNAGTSQDALLVRMSEQQIVDLMNTNLVGHMLFTKEIVKGMVKHRVHGSIVNIGSVVGSHGNAGQAAYSASKAGMIGFTKSLAREEPGFIQTDLTSSLPPETRAKWQEQVALNRFGEAQEVASAVAFLCSRGASYITGQTITVDGGLFM</sequence>
<reference evidence="5" key="2">
    <citation type="submission" date="2012-11" db="EMBL/GenBank/DDBJ databases">
        <authorList>
            <person name="Kuo A."/>
            <person name="Curtis B.A."/>
            <person name="Tanifuji G."/>
            <person name="Burki F."/>
            <person name="Gruber A."/>
            <person name="Irimia M."/>
            <person name="Maruyama S."/>
            <person name="Arias M.C."/>
            <person name="Ball S.G."/>
            <person name="Gile G.H."/>
            <person name="Hirakawa Y."/>
            <person name="Hopkins J.F."/>
            <person name="Rensing S.A."/>
            <person name="Schmutz J."/>
            <person name="Symeonidi A."/>
            <person name="Elias M."/>
            <person name="Eveleigh R.J."/>
            <person name="Herman E.K."/>
            <person name="Klute M.J."/>
            <person name="Nakayama T."/>
            <person name="Obornik M."/>
            <person name="Reyes-Prieto A."/>
            <person name="Armbrust E.V."/>
            <person name="Aves S.J."/>
            <person name="Beiko R.G."/>
            <person name="Coutinho P."/>
            <person name="Dacks J.B."/>
            <person name="Durnford D.G."/>
            <person name="Fast N.M."/>
            <person name="Green B.R."/>
            <person name="Grisdale C."/>
            <person name="Hempe F."/>
            <person name="Henrissat B."/>
            <person name="Hoppner M.P."/>
            <person name="Ishida K.-I."/>
            <person name="Kim E."/>
            <person name="Koreny L."/>
            <person name="Kroth P.G."/>
            <person name="Liu Y."/>
            <person name="Malik S.-B."/>
            <person name="Maier U.G."/>
            <person name="McRose D."/>
            <person name="Mock T."/>
            <person name="Neilson J.A."/>
            <person name="Onodera N.T."/>
            <person name="Poole A.M."/>
            <person name="Pritham E.J."/>
            <person name="Richards T.A."/>
            <person name="Rocap G."/>
            <person name="Roy S.W."/>
            <person name="Sarai C."/>
            <person name="Schaack S."/>
            <person name="Shirato S."/>
            <person name="Slamovits C.H."/>
            <person name="Spencer D.F."/>
            <person name="Suzuki S."/>
            <person name="Worden A.Z."/>
            <person name="Zauner S."/>
            <person name="Barry K."/>
            <person name="Bell C."/>
            <person name="Bharti A.K."/>
            <person name="Crow J.A."/>
            <person name="Grimwood J."/>
            <person name="Kramer R."/>
            <person name="Lindquist E."/>
            <person name="Lucas S."/>
            <person name="Salamov A."/>
            <person name="McFadden G.I."/>
            <person name="Lane C.E."/>
            <person name="Keeling P.J."/>
            <person name="Gray M.W."/>
            <person name="Grigoriev I.V."/>
            <person name="Archibald J.M."/>
        </authorList>
    </citation>
    <scope>NUCLEOTIDE SEQUENCE</scope>
    <source>
        <strain evidence="5">CCMP2712</strain>
    </source>
</reference>
<dbReference type="PRINTS" id="PR00081">
    <property type="entry name" value="GDHRDH"/>
</dbReference>
<accession>L1JZG9</accession>
<dbReference type="HOGENOM" id="CLU_010194_1_3_1"/>
<evidence type="ECO:0000313" key="5">
    <source>
        <dbReference type="Proteomes" id="UP000011087"/>
    </source>
</evidence>